<dbReference type="Gene3D" id="3.30.70.1050">
    <property type="entry name" value="Trigger factor ribosome-binding domain"/>
    <property type="match status" value="1"/>
</dbReference>
<dbReference type="EMBL" id="CP017813">
    <property type="protein sequence ID" value="APJ38327.1"/>
    <property type="molecule type" value="Genomic_DNA"/>
</dbReference>
<evidence type="ECO:0000256" key="1">
    <source>
        <dbReference type="ARBA" id="ARBA00000971"/>
    </source>
</evidence>
<comment type="catalytic activity">
    <reaction evidence="1 12 13">
        <text>[protein]-peptidylproline (omega=180) = [protein]-peptidylproline (omega=0)</text>
        <dbReference type="Rhea" id="RHEA:16237"/>
        <dbReference type="Rhea" id="RHEA-COMP:10747"/>
        <dbReference type="Rhea" id="RHEA-COMP:10748"/>
        <dbReference type="ChEBI" id="CHEBI:83833"/>
        <dbReference type="ChEBI" id="CHEBI:83834"/>
        <dbReference type="EC" id="5.2.1.8"/>
    </reaction>
</comment>
<dbReference type="InterPro" id="IPR036611">
    <property type="entry name" value="Trigger_fac_ribosome-bd_sf"/>
</dbReference>
<dbReference type="Gene3D" id="3.10.50.40">
    <property type="match status" value="1"/>
</dbReference>
<evidence type="ECO:0000256" key="5">
    <source>
        <dbReference type="ARBA" id="ARBA00022618"/>
    </source>
</evidence>
<dbReference type="FunFam" id="3.10.50.40:FF:000001">
    <property type="entry name" value="Trigger factor"/>
    <property type="match status" value="1"/>
</dbReference>
<dbReference type="InterPro" id="IPR027304">
    <property type="entry name" value="Trigger_fact/SurA_dom_sf"/>
</dbReference>
<proteinExistence type="inferred from homology"/>
<dbReference type="GO" id="GO:0003755">
    <property type="term" value="F:peptidyl-prolyl cis-trans isomerase activity"/>
    <property type="evidence" value="ECO:0007669"/>
    <property type="project" value="UniProtKB-UniRule"/>
</dbReference>
<evidence type="ECO:0000256" key="13">
    <source>
        <dbReference type="PROSITE-ProRule" id="PRU00277"/>
    </source>
</evidence>
<dbReference type="InterPro" id="IPR001179">
    <property type="entry name" value="PPIase_FKBP_dom"/>
</dbReference>
<evidence type="ECO:0000313" key="16">
    <source>
        <dbReference type="EMBL" id="APJ38327.1"/>
    </source>
</evidence>
<dbReference type="STRING" id="48003.BLA55_01400"/>
<keyword evidence="9 12" id="KW-0131">Cell cycle</keyword>
<comment type="domain">
    <text evidence="12">Consists of 3 domains; the N-terminus binds the ribosome, the middle domain has PPIase activity, while the C-terminus has intrinsic chaperone activity on its own.</text>
</comment>
<comment type="similarity">
    <text evidence="2 12 14">Belongs to the FKBP-type PPIase family. Tig subfamily.</text>
</comment>
<dbReference type="Pfam" id="PF00254">
    <property type="entry name" value="FKBP_C"/>
    <property type="match status" value="1"/>
</dbReference>
<evidence type="ECO:0000313" key="17">
    <source>
        <dbReference type="Proteomes" id="UP000184322"/>
    </source>
</evidence>
<dbReference type="InterPro" id="IPR005215">
    <property type="entry name" value="Trig_fac"/>
</dbReference>
<dbReference type="GO" id="GO:0006457">
    <property type="term" value="P:protein folding"/>
    <property type="evidence" value="ECO:0007669"/>
    <property type="project" value="UniProtKB-UniRule"/>
</dbReference>
<dbReference type="InterPro" id="IPR008880">
    <property type="entry name" value="Trigger_fac_C"/>
</dbReference>
<keyword evidence="5 12" id="KW-0132">Cell division</keyword>
<dbReference type="SUPFAM" id="SSF102735">
    <property type="entry name" value="Trigger factor ribosome-binding domain"/>
    <property type="match status" value="1"/>
</dbReference>
<dbReference type="AlphaFoldDB" id="A0A1L4FRT5"/>
<dbReference type="HAMAP" id="MF_00303">
    <property type="entry name" value="Trigger_factor_Tig"/>
    <property type="match status" value="1"/>
</dbReference>
<dbReference type="PIRSF" id="PIRSF003095">
    <property type="entry name" value="Trigger_factor"/>
    <property type="match status" value="1"/>
</dbReference>
<comment type="subcellular location">
    <subcellularLocation>
        <location evidence="12">Cytoplasm</location>
    </subcellularLocation>
    <text evidence="12">About half TF is bound to the ribosome near the polypeptide exit tunnel while the other half is free in the cytoplasm.</text>
</comment>
<dbReference type="Gene3D" id="1.10.3120.10">
    <property type="entry name" value="Trigger factor, C-terminal domain"/>
    <property type="match status" value="1"/>
</dbReference>
<keyword evidence="8 12" id="KW-0413">Isomerase</keyword>
<dbReference type="InterPro" id="IPR046357">
    <property type="entry name" value="PPIase_dom_sf"/>
</dbReference>
<accession>A0A1L4FRT5</accession>
<evidence type="ECO:0000256" key="10">
    <source>
        <dbReference type="ARBA" id="ARBA00024849"/>
    </source>
</evidence>
<keyword evidence="12" id="KW-0963">Cytoplasm</keyword>
<evidence type="ECO:0000259" key="15">
    <source>
        <dbReference type="PROSITE" id="PS50059"/>
    </source>
</evidence>
<name>A0A1L4FRT5_9BACT</name>
<dbReference type="Pfam" id="PF05698">
    <property type="entry name" value="Trigger_C"/>
    <property type="match status" value="1"/>
</dbReference>
<organism evidence="16 17">
    <name type="scientific">Mycoplasmopsis pullorum</name>
    <dbReference type="NCBI Taxonomy" id="48003"/>
    <lineage>
        <taxon>Bacteria</taxon>
        <taxon>Bacillati</taxon>
        <taxon>Mycoplasmatota</taxon>
        <taxon>Mycoplasmoidales</taxon>
        <taxon>Metamycoplasmataceae</taxon>
        <taxon>Mycoplasmopsis</taxon>
    </lineage>
</organism>
<keyword evidence="6 12" id="KW-0697">Rotamase</keyword>
<gene>
    <name evidence="12" type="primary">tig</name>
    <name evidence="16" type="ORF">BLA55_01400</name>
</gene>
<evidence type="ECO:0000256" key="8">
    <source>
        <dbReference type="ARBA" id="ARBA00023235"/>
    </source>
</evidence>
<evidence type="ECO:0000256" key="14">
    <source>
        <dbReference type="RuleBase" id="RU003914"/>
    </source>
</evidence>
<dbReference type="SUPFAM" id="SSF109998">
    <property type="entry name" value="Triger factor/SurA peptide-binding domain-like"/>
    <property type="match status" value="1"/>
</dbReference>
<keyword evidence="17" id="KW-1185">Reference proteome</keyword>
<dbReference type="PROSITE" id="PS50059">
    <property type="entry name" value="FKBP_PPIASE"/>
    <property type="match status" value="1"/>
</dbReference>
<reference evidence="17" key="1">
    <citation type="submission" date="2016-10" db="EMBL/GenBank/DDBJ databases">
        <authorList>
            <person name="Beylefeld A."/>
            <person name="Abolnik C."/>
        </authorList>
    </citation>
    <scope>NUCLEOTIDE SEQUENCE [LARGE SCALE GENOMIC DNA]</scope>
    <source>
        <strain evidence="17">B359_6</strain>
    </source>
</reference>
<keyword evidence="7 12" id="KW-0143">Chaperone</keyword>
<feature type="domain" description="PPIase FKBP-type" evidence="15">
    <location>
        <begin position="164"/>
        <end position="224"/>
    </location>
</feature>
<evidence type="ECO:0000256" key="2">
    <source>
        <dbReference type="ARBA" id="ARBA00005464"/>
    </source>
</evidence>
<dbReference type="Pfam" id="PF05697">
    <property type="entry name" value="Trigger_N"/>
    <property type="match status" value="1"/>
</dbReference>
<dbReference type="GO" id="GO:0015031">
    <property type="term" value="P:protein transport"/>
    <property type="evidence" value="ECO:0007669"/>
    <property type="project" value="UniProtKB-UniRule"/>
</dbReference>
<evidence type="ECO:0000256" key="12">
    <source>
        <dbReference type="HAMAP-Rule" id="MF_00303"/>
    </source>
</evidence>
<sequence length="430" mass="48817">MLKALKDDKLQQIKVAVNVSKEEWAKAQEDAKKALLKQVKVKGFRKGKVPSHIAEKNISPIQVLDRALNSISSKYIAEATNVALETKERIFDRPDLVPTKISEEELSFEFVYPLMVNLSQIKLDNLKTKYKVEKFKESMVDDMVKETLSKQSVMLPKEGEAALGDVVLIDFKGFINDEAFEGGEAEKFELTLGSGQFIPGFEDQLVGKAAGWEGDVVVTFPAEYYVKDFRNKEAVFQVKIHSISKLDIPELTEENVFLFGIPNVKTVEELRNALADIVKQRLSEQAKSKFLSELIDEIIAKNPFNINDRIVESKVTELNNNFNQTLKQQGIKRHEYLAVTKSSEEDIHEEMKKAAIAELSKAFVYNELKNRFKPEPVAAKAIEAEYERIAKLYNMDVNMIKGFIQENAIVSRLSEDTFVDKLIQELGTKK</sequence>
<dbReference type="KEGG" id="mpul:BLA55_01400"/>
<evidence type="ECO:0000256" key="6">
    <source>
        <dbReference type="ARBA" id="ARBA00023110"/>
    </source>
</evidence>
<evidence type="ECO:0000256" key="11">
    <source>
        <dbReference type="ARBA" id="ARBA00029986"/>
    </source>
</evidence>
<dbReference type="Proteomes" id="UP000184322">
    <property type="component" value="Chromosome"/>
</dbReference>
<dbReference type="SUPFAM" id="SSF54534">
    <property type="entry name" value="FKBP-like"/>
    <property type="match status" value="1"/>
</dbReference>
<evidence type="ECO:0000256" key="3">
    <source>
        <dbReference type="ARBA" id="ARBA00013194"/>
    </source>
</evidence>
<dbReference type="GO" id="GO:0005737">
    <property type="term" value="C:cytoplasm"/>
    <property type="evidence" value="ECO:0007669"/>
    <property type="project" value="UniProtKB-SubCell"/>
</dbReference>
<evidence type="ECO:0000256" key="4">
    <source>
        <dbReference type="ARBA" id="ARBA00016902"/>
    </source>
</evidence>
<protein>
    <recommendedName>
        <fullName evidence="4 12">Trigger factor</fullName>
        <shortName evidence="12">TF</shortName>
        <ecNumber evidence="3 12">5.2.1.8</ecNumber>
    </recommendedName>
    <alternativeName>
        <fullName evidence="11 12">PPIase</fullName>
    </alternativeName>
</protein>
<dbReference type="GO" id="GO:0051301">
    <property type="term" value="P:cell division"/>
    <property type="evidence" value="ECO:0007669"/>
    <property type="project" value="UniProtKB-KW"/>
</dbReference>
<comment type="function">
    <text evidence="10 12">Involved in protein export. Acts as a chaperone by maintaining the newly synthesized protein in an open conformation. Functions as a peptidyl-prolyl cis-trans isomerase.</text>
</comment>
<evidence type="ECO:0000256" key="7">
    <source>
        <dbReference type="ARBA" id="ARBA00023186"/>
    </source>
</evidence>
<dbReference type="InterPro" id="IPR008881">
    <property type="entry name" value="Trigger_fac_ribosome-bd_bac"/>
</dbReference>
<dbReference type="EC" id="5.2.1.8" evidence="3 12"/>
<dbReference type="RefSeq" id="WP_073372330.1">
    <property type="nucleotide sequence ID" value="NZ_CP017813.1"/>
</dbReference>
<dbReference type="NCBIfam" id="TIGR00115">
    <property type="entry name" value="tig"/>
    <property type="match status" value="1"/>
</dbReference>
<evidence type="ECO:0000256" key="9">
    <source>
        <dbReference type="ARBA" id="ARBA00023306"/>
    </source>
</evidence>
<dbReference type="InterPro" id="IPR037041">
    <property type="entry name" value="Trigger_fac_C_sf"/>
</dbReference>